<feature type="region of interest" description="Disordered" evidence="1">
    <location>
        <begin position="106"/>
        <end position="127"/>
    </location>
</feature>
<sequence length="127" mass="14082">MIDASANGIILDRLPEEALRILNQATKNDFKYPKGGIRRPTVVSEVEASESVNARLDKLTELVMDMVKPTGKDFEAKAIEPFCNECGGNHDSSECTASSNFMGGYERNNRPNTNTYNPGWNNHPNFS</sequence>
<organism evidence="2 3">
    <name type="scientific">Hibiscus trionum</name>
    <name type="common">Flower of an hour</name>
    <dbReference type="NCBI Taxonomy" id="183268"/>
    <lineage>
        <taxon>Eukaryota</taxon>
        <taxon>Viridiplantae</taxon>
        <taxon>Streptophyta</taxon>
        <taxon>Embryophyta</taxon>
        <taxon>Tracheophyta</taxon>
        <taxon>Spermatophyta</taxon>
        <taxon>Magnoliopsida</taxon>
        <taxon>eudicotyledons</taxon>
        <taxon>Gunneridae</taxon>
        <taxon>Pentapetalae</taxon>
        <taxon>rosids</taxon>
        <taxon>malvids</taxon>
        <taxon>Malvales</taxon>
        <taxon>Malvaceae</taxon>
        <taxon>Malvoideae</taxon>
        <taxon>Hibiscus</taxon>
    </lineage>
</organism>
<keyword evidence="3" id="KW-1185">Reference proteome</keyword>
<evidence type="ECO:0000313" key="2">
    <source>
        <dbReference type="EMBL" id="GMJ03686.1"/>
    </source>
</evidence>
<dbReference type="Proteomes" id="UP001165190">
    <property type="component" value="Unassembled WGS sequence"/>
</dbReference>
<dbReference type="AlphaFoldDB" id="A0A9W7MNE8"/>
<name>A0A9W7MNE8_HIBTR</name>
<evidence type="ECO:0000313" key="3">
    <source>
        <dbReference type="Proteomes" id="UP001165190"/>
    </source>
</evidence>
<evidence type="ECO:0008006" key="4">
    <source>
        <dbReference type="Google" id="ProtNLM"/>
    </source>
</evidence>
<dbReference type="EMBL" id="BSYR01000037">
    <property type="protein sequence ID" value="GMJ03686.1"/>
    <property type="molecule type" value="Genomic_DNA"/>
</dbReference>
<proteinExistence type="predicted"/>
<comment type="caution">
    <text evidence="2">The sequence shown here is derived from an EMBL/GenBank/DDBJ whole genome shotgun (WGS) entry which is preliminary data.</text>
</comment>
<dbReference type="OrthoDB" id="1002461at2759"/>
<gene>
    <name evidence="2" type="ORF">HRI_004037800</name>
</gene>
<accession>A0A9W7MNE8</accession>
<evidence type="ECO:0000256" key="1">
    <source>
        <dbReference type="SAM" id="MobiDB-lite"/>
    </source>
</evidence>
<protein>
    <recommendedName>
        <fullName evidence="4">Reverse transcriptase domain-containing protein</fullName>
    </recommendedName>
</protein>
<reference evidence="2" key="1">
    <citation type="submission" date="2023-05" db="EMBL/GenBank/DDBJ databases">
        <title>Genome and transcriptome analyses reveal genes involved in the formation of fine ridges on petal epidermal cells in Hibiscus trionum.</title>
        <authorList>
            <person name="Koshimizu S."/>
            <person name="Masuda S."/>
            <person name="Ishii T."/>
            <person name="Shirasu K."/>
            <person name="Hoshino A."/>
            <person name="Arita M."/>
        </authorList>
    </citation>
    <scope>NUCLEOTIDE SEQUENCE</scope>
    <source>
        <strain evidence="2">Hamamatsu line</strain>
    </source>
</reference>